<name>A0A382HWI6_9ZZZZ</name>
<gene>
    <name evidence="1" type="ORF">METZ01_LOCUS243837</name>
</gene>
<feature type="non-terminal residue" evidence="1">
    <location>
        <position position="1"/>
    </location>
</feature>
<dbReference type="AlphaFoldDB" id="A0A382HWI6"/>
<accession>A0A382HWI6</accession>
<sequence>VKSPLITSLAWKVTKQDELIIITTRLSG</sequence>
<organism evidence="1">
    <name type="scientific">marine metagenome</name>
    <dbReference type="NCBI Taxonomy" id="408172"/>
    <lineage>
        <taxon>unclassified sequences</taxon>
        <taxon>metagenomes</taxon>
        <taxon>ecological metagenomes</taxon>
    </lineage>
</organism>
<protein>
    <submittedName>
        <fullName evidence="1">Uncharacterized protein</fullName>
    </submittedName>
</protein>
<evidence type="ECO:0000313" key="1">
    <source>
        <dbReference type="EMBL" id="SVB90983.1"/>
    </source>
</evidence>
<dbReference type="EMBL" id="UINC01063392">
    <property type="protein sequence ID" value="SVB90983.1"/>
    <property type="molecule type" value="Genomic_DNA"/>
</dbReference>
<reference evidence="1" key="1">
    <citation type="submission" date="2018-05" db="EMBL/GenBank/DDBJ databases">
        <authorList>
            <person name="Lanie J.A."/>
            <person name="Ng W.-L."/>
            <person name="Kazmierczak K.M."/>
            <person name="Andrzejewski T.M."/>
            <person name="Davidsen T.M."/>
            <person name="Wayne K.J."/>
            <person name="Tettelin H."/>
            <person name="Glass J.I."/>
            <person name="Rusch D."/>
            <person name="Podicherti R."/>
            <person name="Tsui H.-C.T."/>
            <person name="Winkler M.E."/>
        </authorList>
    </citation>
    <scope>NUCLEOTIDE SEQUENCE</scope>
</reference>
<proteinExistence type="predicted"/>